<evidence type="ECO:0000259" key="7">
    <source>
        <dbReference type="Pfam" id="PF07669"/>
    </source>
</evidence>
<comment type="catalytic activity">
    <reaction evidence="6">
        <text>a 2'-deoxyadenosine in DNA + S-adenosyl-L-methionine = an N(6)-methyl-2'-deoxyadenosine in DNA + S-adenosyl-L-homocysteine + H(+)</text>
        <dbReference type="Rhea" id="RHEA:15197"/>
        <dbReference type="Rhea" id="RHEA-COMP:12418"/>
        <dbReference type="Rhea" id="RHEA-COMP:12419"/>
        <dbReference type="ChEBI" id="CHEBI:15378"/>
        <dbReference type="ChEBI" id="CHEBI:57856"/>
        <dbReference type="ChEBI" id="CHEBI:59789"/>
        <dbReference type="ChEBI" id="CHEBI:90615"/>
        <dbReference type="ChEBI" id="CHEBI:90616"/>
        <dbReference type="EC" id="2.1.1.72"/>
    </reaction>
</comment>
<dbReference type="eggNOG" id="COG0827">
    <property type="taxonomic scope" value="Bacteria"/>
</dbReference>
<organism evidence="9 10">
    <name type="scientific">Symbiobacterium thermophilum (strain DSM 24528 / JCM 14929 / IAM 14863 / T)</name>
    <dbReference type="NCBI Taxonomy" id="292459"/>
    <lineage>
        <taxon>Bacteria</taxon>
        <taxon>Bacillati</taxon>
        <taxon>Bacillota</taxon>
        <taxon>Clostridia</taxon>
        <taxon>Eubacteriales</taxon>
        <taxon>Symbiobacteriaceae</taxon>
        <taxon>Symbiobacterium</taxon>
    </lineage>
</organism>
<keyword evidence="3 9" id="KW-0489">Methyltransferase</keyword>
<dbReference type="GO" id="GO:0009007">
    <property type="term" value="F:site-specific DNA-methyltransferase (adenine-specific) activity"/>
    <property type="evidence" value="ECO:0007669"/>
    <property type="project" value="UniProtKB-EC"/>
</dbReference>
<comment type="similarity">
    <text evidence="1">Belongs to the N(4)/N(6)-methyltransferase family.</text>
</comment>
<feature type="domain" description="Type II methyltransferase M.TaqI-like" evidence="7">
    <location>
        <begin position="107"/>
        <end position="187"/>
    </location>
</feature>
<dbReference type="InterPro" id="IPR029063">
    <property type="entry name" value="SAM-dependent_MTases_sf"/>
</dbReference>
<dbReference type="EC" id="2.1.1.72" evidence="2"/>
<dbReference type="GO" id="GO:0032259">
    <property type="term" value="P:methylation"/>
    <property type="evidence" value="ECO:0007669"/>
    <property type="project" value="UniProtKB-KW"/>
</dbReference>
<dbReference type="CDD" id="cd02440">
    <property type="entry name" value="AdoMet_MTases"/>
    <property type="match status" value="1"/>
</dbReference>
<dbReference type="PRINTS" id="PR00507">
    <property type="entry name" value="N12N6MTFRASE"/>
</dbReference>
<evidence type="ECO:0000256" key="2">
    <source>
        <dbReference type="ARBA" id="ARBA00011900"/>
    </source>
</evidence>
<dbReference type="Gene3D" id="3.40.50.150">
    <property type="entry name" value="Vaccinia Virus protein VP39"/>
    <property type="match status" value="1"/>
</dbReference>
<name>Q67JE4_SYMTH</name>
<protein>
    <recommendedName>
        <fullName evidence="2">site-specific DNA-methyltransferase (adenine-specific)</fullName>
        <ecNumber evidence="2">2.1.1.72</ecNumber>
    </recommendedName>
</protein>
<dbReference type="Proteomes" id="UP000000417">
    <property type="component" value="Chromosome"/>
</dbReference>
<dbReference type="SUPFAM" id="SSF53335">
    <property type="entry name" value="S-adenosyl-L-methionine-dependent methyltransferases"/>
    <property type="match status" value="1"/>
</dbReference>
<dbReference type="Pfam" id="PF22837">
    <property type="entry name" value="M_Eco57I_C"/>
    <property type="match status" value="1"/>
</dbReference>
<evidence type="ECO:0000313" key="10">
    <source>
        <dbReference type="Proteomes" id="UP000000417"/>
    </source>
</evidence>
<accession>Q67JE4</accession>
<keyword evidence="5" id="KW-0949">S-adenosyl-L-methionine</keyword>
<dbReference type="PANTHER" id="PTHR33841:SF5">
    <property type="entry name" value="DNA METHYLASE (MODIFICATION METHYLASE) (METHYLTRANSFERASE)-RELATED"/>
    <property type="match status" value="1"/>
</dbReference>
<dbReference type="KEGG" id="sth:STH3224"/>
<gene>
    <name evidence="9" type="ordered locus">STH3224</name>
</gene>
<dbReference type="REBASE" id="10275">
    <property type="entry name" value="M.StpORF3224P"/>
</dbReference>
<evidence type="ECO:0000256" key="6">
    <source>
        <dbReference type="ARBA" id="ARBA00047942"/>
    </source>
</evidence>
<evidence type="ECO:0000256" key="4">
    <source>
        <dbReference type="ARBA" id="ARBA00022679"/>
    </source>
</evidence>
<dbReference type="EMBL" id="AP006840">
    <property type="protein sequence ID" value="BAD42206.1"/>
    <property type="molecule type" value="Genomic_DNA"/>
</dbReference>
<dbReference type="HOGENOM" id="CLU_020255_1_0_9"/>
<dbReference type="PANTHER" id="PTHR33841">
    <property type="entry name" value="DNA METHYLTRANSFERASE YEEA-RELATED"/>
    <property type="match status" value="1"/>
</dbReference>
<evidence type="ECO:0000256" key="3">
    <source>
        <dbReference type="ARBA" id="ARBA00022603"/>
    </source>
</evidence>
<dbReference type="InterPro" id="IPR011639">
    <property type="entry name" value="MethylTrfase_TaqI-like_dom"/>
</dbReference>
<evidence type="ECO:0000256" key="5">
    <source>
        <dbReference type="ARBA" id="ARBA00022691"/>
    </source>
</evidence>
<evidence type="ECO:0000259" key="8">
    <source>
        <dbReference type="Pfam" id="PF22837"/>
    </source>
</evidence>
<dbReference type="AlphaFoldDB" id="Q67JE4"/>
<dbReference type="InterPro" id="IPR054520">
    <property type="entry name" value="M_Eco57I_C"/>
</dbReference>
<keyword evidence="4 9" id="KW-0808">Transferase</keyword>
<keyword evidence="10" id="KW-1185">Reference proteome</keyword>
<evidence type="ECO:0000256" key="1">
    <source>
        <dbReference type="ARBA" id="ARBA00006594"/>
    </source>
</evidence>
<dbReference type="InterPro" id="IPR050953">
    <property type="entry name" value="N4_N6_ade-DNA_methylase"/>
</dbReference>
<dbReference type="GO" id="GO:0006304">
    <property type="term" value="P:DNA modification"/>
    <property type="evidence" value="ECO:0007669"/>
    <property type="project" value="InterPro"/>
</dbReference>
<reference evidence="9 10" key="1">
    <citation type="journal article" date="2004" name="Nucleic Acids Res.">
        <title>Genome sequence of Symbiobacterium thermophilum, an uncultivable bacterium that depends on microbial commensalism.</title>
        <authorList>
            <person name="Ueda K."/>
            <person name="Yamashita A."/>
            <person name="Ishikawa J."/>
            <person name="Shimada M."/>
            <person name="Watsuji T."/>
            <person name="Morimura K."/>
            <person name="Ikeda H."/>
            <person name="Hattori M."/>
            <person name="Beppu T."/>
        </authorList>
    </citation>
    <scope>NUCLEOTIDE SEQUENCE [LARGE SCALE GENOMIC DNA]</scope>
    <source>
        <strain evidence="10">T / IAM 14863</strain>
    </source>
</reference>
<feature type="domain" description="Type II methyltransferase M.Eco57I C-terminal" evidence="8">
    <location>
        <begin position="261"/>
        <end position="509"/>
    </location>
</feature>
<dbReference type="Pfam" id="PF07669">
    <property type="entry name" value="Eco57I"/>
    <property type="match status" value="1"/>
</dbReference>
<evidence type="ECO:0000313" key="9">
    <source>
        <dbReference type="EMBL" id="BAD42206.1"/>
    </source>
</evidence>
<sequence length="538" mass="59709">MKGGGWLAGSQFLQKARGAFYTTHTAAEYMVRWAVRSPGDLILEPCFGAGAFLGPLSEALGPERVYGAEIDEAAYRRVLDRRLLWTDRAYLGDFLRADPGKPPFPRAFTAVVGNPPYIRLRRLPRQAVARALQIAAAVMGEPMSPSGSLWMPFVLQSCRFLAPGGRIAFVLPYELTYVQYAKPLWRYLKGHFGEMRCVRVHDRLFPDLSQDVVLLLADRFGGATDVVTFETYADLDALLDGRPDTAVDIAVDDVVAGGRPFVEALLPPALRELLSSPRLAGRLSRLGQLSRFGIGYVAGDKRFFHLSAEQARAREIPPAHLQPTLTSGRELRGIGISTRSIPRERRLYLYDPPADPEHLTAADLRYLAEGEAAGVHLRYKCRIREPWYRVPGLHRPDLLLSVFSERPVMVMNEGGFLASNSLLCGFVAPGIGPEQVVAAWYNSLTLLSCETEVHSLGGGVLILIPGEANKVRVPRLDRVPSAYLAELDRLLRRAGGLDDAFALGDEVILQSELELTRSEVNLIRDGVETLRRWRRNRC</sequence>
<proteinExistence type="inferred from homology"/>